<evidence type="ECO:0000259" key="11">
    <source>
        <dbReference type="PROSITE" id="PS51645"/>
    </source>
</evidence>
<evidence type="ECO:0000256" key="7">
    <source>
        <dbReference type="ARBA" id="ARBA00033999"/>
    </source>
</evidence>
<keyword evidence="6 10" id="KW-0157">Chromophore</keyword>
<evidence type="ECO:0000313" key="12">
    <source>
        <dbReference type="EMBL" id="PPI13990.1"/>
    </source>
</evidence>
<dbReference type="PROSITE" id="PS51645">
    <property type="entry name" value="PHR_CRY_ALPHA_BETA"/>
    <property type="match status" value="1"/>
</dbReference>
<dbReference type="PROSITE" id="PS00394">
    <property type="entry name" value="DNA_PHOTOLYASES_1_1"/>
    <property type="match status" value="1"/>
</dbReference>
<dbReference type="Pfam" id="PF03441">
    <property type="entry name" value="FAD_binding_7"/>
    <property type="match status" value="1"/>
</dbReference>
<evidence type="ECO:0000256" key="10">
    <source>
        <dbReference type="RuleBase" id="RU004182"/>
    </source>
</evidence>
<dbReference type="PANTHER" id="PTHR11455">
    <property type="entry name" value="CRYPTOCHROME"/>
    <property type="match status" value="1"/>
</dbReference>
<dbReference type="Proteomes" id="UP000237966">
    <property type="component" value="Unassembled WGS sequence"/>
</dbReference>
<feature type="site" description="Electron transfer via tryptophanyl radical" evidence="9">
    <location>
        <position position="312"/>
    </location>
</feature>
<evidence type="ECO:0000256" key="4">
    <source>
        <dbReference type="ARBA" id="ARBA00022630"/>
    </source>
</evidence>
<comment type="similarity">
    <text evidence="10">Belongs to the DNA photolyase family.</text>
</comment>
<evidence type="ECO:0000256" key="3">
    <source>
        <dbReference type="ARBA" id="ARBA00014046"/>
    </source>
</evidence>
<dbReference type="InterPro" id="IPR018394">
    <property type="entry name" value="DNA_photolyase_1_CS_C"/>
</dbReference>
<dbReference type="GO" id="GO:0000719">
    <property type="term" value="P:photoreactive repair"/>
    <property type="evidence" value="ECO:0007669"/>
    <property type="project" value="UniProtKB-ARBA"/>
</dbReference>
<evidence type="ECO:0000256" key="9">
    <source>
        <dbReference type="PIRSR" id="PIRSR602081-2"/>
    </source>
</evidence>
<reference evidence="12 13" key="1">
    <citation type="submission" date="2018-02" db="EMBL/GenBank/DDBJ databases">
        <title>Bacteriophage NCPPB3778 and a type I-E CRISPR drive the evolution of the US Biological Select Agent, Rathayibacter toxicus.</title>
        <authorList>
            <person name="Davis E.W.II."/>
            <person name="Tabima J.F."/>
            <person name="Weisberg A.J."/>
            <person name="Lopes L.D."/>
            <person name="Wiseman M.S."/>
            <person name="Wiseman M.S."/>
            <person name="Pupko T."/>
            <person name="Belcher M.S."/>
            <person name="Sechler A.J."/>
            <person name="Tancos M.A."/>
            <person name="Schroeder B.K."/>
            <person name="Murray T.D."/>
            <person name="Luster D.G."/>
            <person name="Schneider W.L."/>
            <person name="Rogers E."/>
            <person name="Andreote F.D."/>
            <person name="Grunwald N.J."/>
            <person name="Putnam M.L."/>
            <person name="Chang J.H."/>
        </authorList>
    </citation>
    <scope>NUCLEOTIDE SEQUENCE [LARGE SCALE GENOMIC DNA]</scope>
    <source>
        <strain evidence="12 13">FH99</strain>
    </source>
</reference>
<dbReference type="GO" id="GO:0009416">
    <property type="term" value="P:response to light stimulus"/>
    <property type="evidence" value="ECO:0007669"/>
    <property type="project" value="TreeGrafter"/>
</dbReference>
<dbReference type="SUPFAM" id="SSF48173">
    <property type="entry name" value="Cryptochrome/photolyase FAD-binding domain"/>
    <property type="match status" value="1"/>
</dbReference>
<name>A0A2S5Y5G9_9MICO</name>
<evidence type="ECO:0000256" key="2">
    <source>
        <dbReference type="ARBA" id="ARBA00013149"/>
    </source>
</evidence>
<accession>A0A2S5Y5G9</accession>
<dbReference type="Gene3D" id="3.40.50.620">
    <property type="entry name" value="HUPs"/>
    <property type="match status" value="1"/>
</dbReference>
<feature type="binding site" evidence="8">
    <location>
        <position position="278"/>
    </location>
    <ligand>
        <name>FAD</name>
        <dbReference type="ChEBI" id="CHEBI:57692"/>
    </ligand>
</feature>
<dbReference type="SUPFAM" id="SSF52425">
    <property type="entry name" value="Cryptochrome/photolyase, N-terminal domain"/>
    <property type="match status" value="1"/>
</dbReference>
<feature type="binding site" evidence="8">
    <location>
        <position position="228"/>
    </location>
    <ligand>
        <name>FAD</name>
        <dbReference type="ChEBI" id="CHEBI:57692"/>
    </ligand>
</feature>
<dbReference type="PRINTS" id="PR00147">
    <property type="entry name" value="DNAPHOTLYASE"/>
</dbReference>
<organism evidence="12 13">
    <name type="scientific">Rathayibacter toxicus</name>
    <dbReference type="NCBI Taxonomy" id="145458"/>
    <lineage>
        <taxon>Bacteria</taxon>
        <taxon>Bacillati</taxon>
        <taxon>Actinomycetota</taxon>
        <taxon>Actinomycetes</taxon>
        <taxon>Micrococcales</taxon>
        <taxon>Microbacteriaceae</taxon>
        <taxon>Rathayibacter</taxon>
    </lineage>
</organism>
<dbReference type="InterPro" id="IPR014729">
    <property type="entry name" value="Rossmann-like_a/b/a_fold"/>
</dbReference>
<feature type="site" description="Electron transfer via tryptophanyl radical" evidence="9">
    <location>
        <position position="366"/>
    </location>
</feature>
<dbReference type="GO" id="GO:0003904">
    <property type="term" value="F:deoxyribodipyrimidine photo-lyase activity"/>
    <property type="evidence" value="ECO:0007669"/>
    <property type="project" value="UniProtKB-EC"/>
</dbReference>
<gene>
    <name evidence="12" type="ORF">C5C51_09895</name>
</gene>
<keyword evidence="4 8" id="KW-0285">Flavoprotein</keyword>
<feature type="site" description="Electron transfer via tryptophanyl radical" evidence="9">
    <location>
        <position position="389"/>
    </location>
</feature>
<dbReference type="AlphaFoldDB" id="A0A2S5Y5G9"/>
<dbReference type="GO" id="GO:0071949">
    <property type="term" value="F:FAD binding"/>
    <property type="evidence" value="ECO:0007669"/>
    <property type="project" value="TreeGrafter"/>
</dbReference>
<protein>
    <recommendedName>
        <fullName evidence="3">Deoxyribodipyrimidine photo-lyase</fullName>
        <ecNumber evidence="2">4.1.99.3</ecNumber>
    </recommendedName>
</protein>
<feature type="binding site" evidence="8">
    <location>
        <begin position="379"/>
        <end position="381"/>
    </location>
    <ligand>
        <name>FAD</name>
        <dbReference type="ChEBI" id="CHEBI:57692"/>
    </ligand>
</feature>
<dbReference type="GO" id="GO:0003677">
    <property type="term" value="F:DNA binding"/>
    <property type="evidence" value="ECO:0007669"/>
    <property type="project" value="TreeGrafter"/>
</dbReference>
<dbReference type="Pfam" id="PF00875">
    <property type="entry name" value="DNA_photolyase"/>
    <property type="match status" value="1"/>
</dbReference>
<evidence type="ECO:0000256" key="6">
    <source>
        <dbReference type="ARBA" id="ARBA00022991"/>
    </source>
</evidence>
<feature type="domain" description="Photolyase/cryptochrome alpha/beta" evidence="11">
    <location>
        <begin position="5"/>
        <end position="134"/>
    </location>
</feature>
<dbReference type="OrthoDB" id="9772484at2"/>
<dbReference type="PROSITE" id="PS00691">
    <property type="entry name" value="DNA_PHOTOLYASES_1_2"/>
    <property type="match status" value="1"/>
</dbReference>
<dbReference type="InterPro" id="IPR005101">
    <property type="entry name" value="Cryptochr/Photolyase_FAD-bd"/>
</dbReference>
<dbReference type="InterPro" id="IPR002081">
    <property type="entry name" value="Cryptochrome/DNA_photolyase_1"/>
</dbReference>
<comment type="catalytic activity">
    <reaction evidence="7">
        <text>cyclobutadipyrimidine (in DNA) = 2 pyrimidine residues (in DNA).</text>
        <dbReference type="EC" id="4.1.99.3"/>
    </reaction>
</comment>
<evidence type="ECO:0000256" key="5">
    <source>
        <dbReference type="ARBA" id="ARBA00022827"/>
    </source>
</evidence>
<evidence type="ECO:0000313" key="13">
    <source>
        <dbReference type="Proteomes" id="UP000237966"/>
    </source>
</evidence>
<dbReference type="EC" id="4.1.99.3" evidence="2"/>
<feature type="binding site" evidence="8">
    <location>
        <begin position="240"/>
        <end position="244"/>
    </location>
    <ligand>
        <name>FAD</name>
        <dbReference type="ChEBI" id="CHEBI:57692"/>
    </ligand>
</feature>
<comment type="cofactor">
    <cofactor evidence="8">
        <name>FAD</name>
        <dbReference type="ChEBI" id="CHEBI:57692"/>
    </cofactor>
    <text evidence="8">Binds 1 FAD per subunit.</text>
</comment>
<dbReference type="Gene3D" id="1.25.40.80">
    <property type="match status" value="1"/>
</dbReference>
<proteinExistence type="inferred from homology"/>
<keyword evidence="5 8" id="KW-0274">FAD</keyword>
<dbReference type="PANTHER" id="PTHR11455:SF9">
    <property type="entry name" value="CRYPTOCHROME CIRCADIAN CLOCK 5 ISOFORM X1"/>
    <property type="match status" value="1"/>
</dbReference>
<dbReference type="FunFam" id="1.10.579.10:FF:000003">
    <property type="entry name" value="Deoxyribodipyrimidine photo-lyase"/>
    <property type="match status" value="1"/>
</dbReference>
<keyword evidence="12" id="KW-0456">Lyase</keyword>
<dbReference type="InterPro" id="IPR036155">
    <property type="entry name" value="Crypto/Photolyase_N_sf"/>
</dbReference>
<evidence type="ECO:0000256" key="1">
    <source>
        <dbReference type="ARBA" id="ARBA00001932"/>
    </source>
</evidence>
<dbReference type="InterPro" id="IPR006050">
    <property type="entry name" value="DNA_photolyase_N"/>
</dbReference>
<sequence>MSDISPALVWLRDDLRLADNPALSAAVDSGGPVAICYVLDEESDGIRPLGGAARWWLHNSLKALASDLIEHGVQLILRRGSAKAVVLQLTEELGARAVHWNRRYGQAERSLDAAVKEALRATGVTAESHQGSLLYEPWTVRSGTGGPYSVYTPFARACRTSGTPRIPLPRPRSLTADQHRVASDSLADWELLPTHPDWAGGLRERWTPGERAASTRLRAFLDEQLDEYAEGRDHPAWDATSHLSPHLRWGEISPFQVWNAVQHAHRAGTHHREGHQRFLDELLWREFCYHLLFHWPNLAHANFDTRFNSFPWGHSDAEKIDAWRQGHTGYPLVDAGMRELWRTGYMHNRVRMVTASFLIKNLLVDWRVGEHWFWDTLVDADPASNAANWQWVAGSGADAAPFFRVFNPVTQSKKFDSEGDYLRANVPELARVEGSAVHEPWLLEDTLTTEAARYPARIVDLKQTRARALEAFAVVKNTPRALTRTDDN</sequence>
<dbReference type="Gene3D" id="1.10.579.10">
    <property type="entry name" value="DNA Cyclobutane Dipyrimidine Photolyase, subunit A, domain 3"/>
    <property type="match status" value="1"/>
</dbReference>
<dbReference type="RefSeq" id="WP_043275385.1">
    <property type="nucleotide sequence ID" value="NZ_CP037977.1"/>
</dbReference>
<dbReference type="InterPro" id="IPR036134">
    <property type="entry name" value="Crypto/Photolyase_FAD-like_sf"/>
</dbReference>
<dbReference type="EMBL" id="PSWU01000013">
    <property type="protein sequence ID" value="PPI13990.1"/>
    <property type="molecule type" value="Genomic_DNA"/>
</dbReference>
<comment type="caution">
    <text evidence="12">The sequence shown here is derived from an EMBL/GenBank/DDBJ whole genome shotgun (WGS) entry which is preliminary data.</text>
</comment>
<comment type="cofactor">
    <cofactor evidence="1">
        <name>(6R)-5,10-methylene-5,6,7,8-tetrahydrofolate</name>
        <dbReference type="ChEBI" id="CHEBI:15636"/>
    </cofactor>
</comment>
<evidence type="ECO:0000256" key="8">
    <source>
        <dbReference type="PIRSR" id="PIRSR602081-1"/>
    </source>
</evidence>